<gene>
    <name evidence="1" type="primary">AVEN_111507_1</name>
    <name evidence="1" type="ORF">NPIL_7721</name>
</gene>
<accession>A0A8X6TH74</accession>
<proteinExistence type="predicted"/>
<comment type="caution">
    <text evidence="1">The sequence shown here is derived from an EMBL/GenBank/DDBJ whole genome shotgun (WGS) entry which is preliminary data.</text>
</comment>
<keyword evidence="2" id="KW-1185">Reference proteome</keyword>
<protein>
    <submittedName>
        <fullName evidence="1">Uncharacterized protein</fullName>
    </submittedName>
</protein>
<dbReference type="EMBL" id="BMAW01057394">
    <property type="protein sequence ID" value="GFT10585.1"/>
    <property type="molecule type" value="Genomic_DNA"/>
</dbReference>
<dbReference type="PANTHER" id="PTHR45902:SF1">
    <property type="entry name" value="LATROPHILIN RECEPTOR-LIKE PROTEIN A"/>
    <property type="match status" value="1"/>
</dbReference>
<reference evidence="1" key="1">
    <citation type="submission" date="2020-08" db="EMBL/GenBank/DDBJ databases">
        <title>Multicomponent nature underlies the extraordinary mechanical properties of spider dragline silk.</title>
        <authorList>
            <person name="Kono N."/>
            <person name="Nakamura H."/>
            <person name="Mori M."/>
            <person name="Yoshida Y."/>
            <person name="Ohtoshi R."/>
            <person name="Malay A.D."/>
            <person name="Moran D.A.P."/>
            <person name="Tomita M."/>
            <person name="Numata K."/>
            <person name="Arakawa K."/>
        </authorList>
    </citation>
    <scope>NUCLEOTIDE SEQUENCE</scope>
</reference>
<evidence type="ECO:0000313" key="2">
    <source>
        <dbReference type="Proteomes" id="UP000887013"/>
    </source>
</evidence>
<organism evidence="1 2">
    <name type="scientific">Nephila pilipes</name>
    <name type="common">Giant wood spider</name>
    <name type="synonym">Nephila maculata</name>
    <dbReference type="NCBI Taxonomy" id="299642"/>
    <lineage>
        <taxon>Eukaryota</taxon>
        <taxon>Metazoa</taxon>
        <taxon>Ecdysozoa</taxon>
        <taxon>Arthropoda</taxon>
        <taxon>Chelicerata</taxon>
        <taxon>Arachnida</taxon>
        <taxon>Araneae</taxon>
        <taxon>Araneomorphae</taxon>
        <taxon>Entelegynae</taxon>
        <taxon>Araneoidea</taxon>
        <taxon>Nephilidae</taxon>
        <taxon>Nephila</taxon>
    </lineage>
</organism>
<dbReference type="OrthoDB" id="6134459at2759"/>
<name>A0A8X6TH74_NEPPI</name>
<evidence type="ECO:0000313" key="1">
    <source>
        <dbReference type="EMBL" id="GFT10585.1"/>
    </source>
</evidence>
<dbReference type="PANTHER" id="PTHR45902">
    <property type="entry name" value="LATROPHILIN RECEPTOR-LIKE PROTEIN A"/>
    <property type="match status" value="1"/>
</dbReference>
<dbReference type="Proteomes" id="UP000887013">
    <property type="component" value="Unassembled WGS sequence"/>
</dbReference>
<dbReference type="InterPro" id="IPR053231">
    <property type="entry name" value="GPCR_LN-TM7"/>
</dbReference>
<dbReference type="AlphaFoldDB" id="A0A8X6TH74"/>
<sequence>MIFHSVLGSYSQHSRYNELQILGGSCYPRDTCCALNETIEDDLWGDRTCECGDHCIRHKTCCIDSKYAGMEYFGIGHSEEMCQKVQTTKIMVFMVSTCSVKWQESSLNEKCINTQIGLDDPLLVVPVTSLISRTTYKNFFCAWCNDDADSTILWDLELKLPPGAGSSSIAIEASESKLQKLKYNGETNSWEVLLLNSETMEEEFQKVKLKFSVPVGLRKIVKQCHPRMVSDCKPSFINSILYYKCLAYYSPIKVLEETSQVPVVYRNVHCALCNGVSVKSSNVSCPVKSIGKKQKHPWSFSMLLDVNTREGDIVGKVKPPCKDKELYDPFFEKCRSLKCALPGYVIKDGACVKSE</sequence>